<evidence type="ECO:0000313" key="6">
    <source>
        <dbReference type="EMBL" id="KRO81193.1"/>
    </source>
</evidence>
<dbReference type="InterPro" id="IPR015422">
    <property type="entry name" value="PyrdxlP-dep_Trfase_small"/>
</dbReference>
<dbReference type="GO" id="GO:0006526">
    <property type="term" value="P:L-arginine biosynthetic process"/>
    <property type="evidence" value="ECO:0007669"/>
    <property type="project" value="UniProtKB-ARBA"/>
</dbReference>
<evidence type="ECO:0000256" key="2">
    <source>
        <dbReference type="ARBA" id="ARBA00022576"/>
    </source>
</evidence>
<dbReference type="InterPro" id="IPR050103">
    <property type="entry name" value="Class-III_PLP-dep_AT"/>
</dbReference>
<dbReference type="Gene3D" id="3.90.1150.10">
    <property type="entry name" value="Aspartate Aminotransferase, domain 1"/>
    <property type="match status" value="1"/>
</dbReference>
<evidence type="ECO:0000256" key="3">
    <source>
        <dbReference type="ARBA" id="ARBA00022679"/>
    </source>
</evidence>
<dbReference type="GO" id="GO:0003992">
    <property type="term" value="F:N2-acetyl-L-ornithine:2-oxoglutarate 5-aminotransferase activity"/>
    <property type="evidence" value="ECO:0007669"/>
    <property type="project" value="UniProtKB-EC"/>
</dbReference>
<keyword evidence="4 5" id="KW-0663">Pyridoxal phosphate</keyword>
<dbReference type="InterPro" id="IPR005814">
    <property type="entry name" value="Aminotrans_3"/>
</dbReference>
<dbReference type="PANTHER" id="PTHR11986">
    <property type="entry name" value="AMINOTRANSFERASE CLASS III"/>
    <property type="match status" value="1"/>
</dbReference>
<dbReference type="AlphaFoldDB" id="A0A0R2T216"/>
<reference evidence="6 7" key="1">
    <citation type="submission" date="2015-10" db="EMBL/GenBank/DDBJ databases">
        <title>Metagenome-Assembled Genomes uncover a global brackish microbiome.</title>
        <authorList>
            <person name="Hugerth L.W."/>
            <person name="Larsson J."/>
            <person name="Alneberg J."/>
            <person name="Lindh M.V."/>
            <person name="Legrand C."/>
            <person name="Pinhassi J."/>
            <person name="Andersson A.F."/>
        </authorList>
    </citation>
    <scope>NUCLEOTIDE SEQUENCE [LARGE SCALE GENOMIC DNA]</scope>
    <source>
        <strain evidence="6">BACL22 MAG-120619-bin3</strain>
    </source>
</reference>
<evidence type="ECO:0000256" key="5">
    <source>
        <dbReference type="RuleBase" id="RU003560"/>
    </source>
</evidence>
<dbReference type="Proteomes" id="UP000051242">
    <property type="component" value="Unassembled WGS sequence"/>
</dbReference>
<dbReference type="InterPro" id="IPR015424">
    <property type="entry name" value="PyrdxlP-dep_Trfase"/>
</dbReference>
<comment type="caution">
    <text evidence="6">The sequence shown here is derived from an EMBL/GenBank/DDBJ whole genome shotgun (WGS) entry which is preliminary data.</text>
</comment>
<keyword evidence="3 6" id="KW-0808">Transferase</keyword>
<dbReference type="PROSITE" id="PS00600">
    <property type="entry name" value="AA_TRANSFER_CLASS_3"/>
    <property type="match status" value="1"/>
</dbReference>
<protein>
    <submittedName>
        <fullName evidence="6">Acetylornithine aminotransferase</fullName>
        <ecNumber evidence="6">2.6.1.11</ecNumber>
    </submittedName>
</protein>
<gene>
    <name evidence="6" type="ORF">ABR85_10295</name>
</gene>
<dbReference type="SUPFAM" id="SSF53383">
    <property type="entry name" value="PLP-dependent transferases"/>
    <property type="match status" value="1"/>
</dbReference>
<dbReference type="PIRSF" id="PIRSF000521">
    <property type="entry name" value="Transaminase_4ab_Lys_Orn"/>
    <property type="match status" value="1"/>
</dbReference>
<dbReference type="GO" id="GO:0030170">
    <property type="term" value="F:pyridoxal phosphate binding"/>
    <property type="evidence" value="ECO:0007669"/>
    <property type="project" value="InterPro"/>
</dbReference>
<dbReference type="InterPro" id="IPR004636">
    <property type="entry name" value="AcOrn/SuccOrn_fam"/>
</dbReference>
<evidence type="ECO:0000256" key="1">
    <source>
        <dbReference type="ARBA" id="ARBA00001933"/>
    </source>
</evidence>
<dbReference type="FunFam" id="3.40.640.10:FF:000004">
    <property type="entry name" value="Acetylornithine aminotransferase"/>
    <property type="match status" value="1"/>
</dbReference>
<proteinExistence type="inferred from homology"/>
<dbReference type="NCBIfam" id="NF002325">
    <property type="entry name" value="PRK01278.1"/>
    <property type="match status" value="1"/>
</dbReference>
<dbReference type="Gene3D" id="3.40.640.10">
    <property type="entry name" value="Type I PLP-dependent aspartate aminotransferase-like (Major domain)"/>
    <property type="match status" value="1"/>
</dbReference>
<dbReference type="EMBL" id="LICD01000083">
    <property type="protein sequence ID" value="KRO81193.1"/>
    <property type="molecule type" value="Genomic_DNA"/>
</dbReference>
<organism evidence="6 7">
    <name type="scientific">OM182 bacterium BACL3 MAG-120619-bin3</name>
    <dbReference type="NCBI Taxonomy" id="1655593"/>
    <lineage>
        <taxon>Bacteria</taxon>
        <taxon>Pseudomonadati</taxon>
        <taxon>Pseudomonadota</taxon>
        <taxon>Gammaproteobacteria</taxon>
        <taxon>OMG group</taxon>
        <taxon>OM182 clade</taxon>
    </lineage>
</organism>
<accession>A0A0R2T216</accession>
<dbReference type="NCBIfam" id="TIGR00707">
    <property type="entry name" value="argD"/>
    <property type="match status" value="1"/>
</dbReference>
<dbReference type="GO" id="GO:0042802">
    <property type="term" value="F:identical protein binding"/>
    <property type="evidence" value="ECO:0007669"/>
    <property type="project" value="TreeGrafter"/>
</dbReference>
<dbReference type="EC" id="2.6.1.11" evidence="6"/>
<evidence type="ECO:0000256" key="4">
    <source>
        <dbReference type="ARBA" id="ARBA00022898"/>
    </source>
</evidence>
<dbReference type="InterPro" id="IPR049704">
    <property type="entry name" value="Aminotrans_3_PPA_site"/>
</dbReference>
<comment type="cofactor">
    <cofactor evidence="1">
        <name>pyridoxal 5'-phosphate</name>
        <dbReference type="ChEBI" id="CHEBI:597326"/>
    </cofactor>
</comment>
<sequence length="398" mass="42334">MNSASPHGSALMDNYGSPTLEFETGRGSELFTADGTRYLDFAMGIAVNCLGHSNPKLIDALNQQAQTVWHTSNLYRIKQAEKLGQRLVDNTFADKVFFCNSGAEAVEAGYKVIRRYFFARGEIHKNRIISLRNSFHGRTLSAIASAFNPVHCDGFVVGDAGFDQVDFGDLAALKTTITENTAGIVLEPVQGEGGIRPVPKDYLASIRALCDEHDILLMFDEVQSGVGRTGSLFAYQQLGVTPDLLASAKGLGGGIPIGACLATAIVAAPMTAGSHGSTFGGNPLATAVGNAVLDELLSDDFMLNVQHAGFHLRSGLEDLVAQYPTLLSQVSGLGLMLGLRCHTDAAALIARLQSAGLLVVKAGGNSLRFLPALNVKHSEIDEALAIIERVLSEYPEQT</sequence>
<dbReference type="InterPro" id="IPR015421">
    <property type="entry name" value="PyrdxlP-dep_Trfase_major"/>
</dbReference>
<comment type="similarity">
    <text evidence="5">Belongs to the class-III pyridoxal-phosphate-dependent aminotransferase family.</text>
</comment>
<keyword evidence="2 6" id="KW-0032">Aminotransferase</keyword>
<name>A0A0R2T216_9GAMM</name>
<dbReference type="CDD" id="cd00610">
    <property type="entry name" value="OAT_like"/>
    <property type="match status" value="1"/>
</dbReference>
<dbReference type="Pfam" id="PF00202">
    <property type="entry name" value="Aminotran_3"/>
    <property type="match status" value="1"/>
</dbReference>
<dbReference type="PANTHER" id="PTHR11986:SF113">
    <property type="entry name" value="SUCCINYLORNITHINE TRANSAMINASE"/>
    <property type="match status" value="1"/>
</dbReference>
<evidence type="ECO:0000313" key="7">
    <source>
        <dbReference type="Proteomes" id="UP000051242"/>
    </source>
</evidence>